<dbReference type="NCBIfam" id="NF001381">
    <property type="entry name" value="PRK00279.1-3"/>
    <property type="match status" value="1"/>
</dbReference>
<comment type="domain">
    <text evidence="5">Consists of three domains, a large central CORE domain and two small peripheral domains, NMPbind and LID, which undergo movements during catalysis. The LID domain closes over the site of phosphoryl transfer upon ATP binding. Assembling and dissambling the active center during each catalytic cycle provides an effective means to prevent ATP hydrolysis.</text>
</comment>
<dbReference type="UniPathway" id="UPA00588">
    <property type="reaction ID" value="UER00649"/>
</dbReference>
<gene>
    <name evidence="5" type="primary">adk</name>
    <name evidence="10" type="ORF">EVB00_03490</name>
</gene>
<dbReference type="PRINTS" id="PR00094">
    <property type="entry name" value="ADENYLTKNASE"/>
</dbReference>
<dbReference type="Gene3D" id="3.40.50.300">
    <property type="entry name" value="P-loop containing nucleotide triphosphate hydrolases"/>
    <property type="match status" value="1"/>
</dbReference>
<keyword evidence="5" id="KW-0963">Cytoplasm</keyword>
<comment type="catalytic activity">
    <reaction evidence="5 7">
        <text>AMP + ATP = 2 ADP</text>
        <dbReference type="Rhea" id="RHEA:12973"/>
        <dbReference type="ChEBI" id="CHEBI:30616"/>
        <dbReference type="ChEBI" id="CHEBI:456215"/>
        <dbReference type="ChEBI" id="CHEBI:456216"/>
        <dbReference type="EC" id="2.7.4.3"/>
    </reaction>
</comment>
<dbReference type="PANTHER" id="PTHR23359">
    <property type="entry name" value="NUCLEOTIDE KINASE"/>
    <property type="match status" value="1"/>
</dbReference>
<feature type="binding site" evidence="5">
    <location>
        <position position="201"/>
    </location>
    <ligand>
        <name>ATP</name>
        <dbReference type="ChEBI" id="CHEBI:30616"/>
    </ligand>
</feature>
<evidence type="ECO:0000256" key="4">
    <source>
        <dbReference type="ARBA" id="ARBA00022777"/>
    </source>
</evidence>
<dbReference type="InterPro" id="IPR006259">
    <property type="entry name" value="Adenyl_kin_sub"/>
</dbReference>
<dbReference type="InterPro" id="IPR027417">
    <property type="entry name" value="P-loop_NTPase"/>
</dbReference>
<sequence length="214" mass="23555">MKKLILLGPPGAGKGTQADLICDSLDIPKISTGDMLREAIASGTELGMRVAGVLNSGSLVSDEIIGSIIVERIKKDDCKNGFLFDGVPRTIGQATMLVDMDVSFSHVIEIQVNEEVIIDRMSGRRFHIASGRSYHLDFNPPKKADRDDLTGEPLVQREDDKPETVKKRLDVYQEETKPLSEFYDTKSKNGELTYFTVDGSGSVESVFESIQSNL</sequence>
<feature type="binding site" evidence="5">
    <location>
        <position position="93"/>
    </location>
    <ligand>
        <name>AMP</name>
        <dbReference type="ChEBI" id="CHEBI:456215"/>
    </ligand>
</feature>
<keyword evidence="3 5" id="KW-0547">Nucleotide-binding</keyword>
<feature type="domain" description="Adenylate kinase active site lid" evidence="9">
    <location>
        <begin position="124"/>
        <end position="159"/>
    </location>
</feature>
<keyword evidence="5 7" id="KW-0067">ATP-binding</keyword>
<feature type="binding site" evidence="5">
    <location>
        <position position="37"/>
    </location>
    <ligand>
        <name>AMP</name>
        <dbReference type="ChEBI" id="CHEBI:456215"/>
    </ligand>
</feature>
<dbReference type="EMBL" id="SHBM01000061">
    <property type="protein sequence ID" value="RZO16001.1"/>
    <property type="molecule type" value="Genomic_DNA"/>
</dbReference>
<accession>A0A520M459</accession>
<dbReference type="FunFam" id="3.40.50.300:FF:000106">
    <property type="entry name" value="Adenylate kinase mitochondrial"/>
    <property type="match status" value="1"/>
</dbReference>
<dbReference type="SUPFAM" id="SSF52540">
    <property type="entry name" value="P-loop containing nucleoside triphosphate hydrolases"/>
    <property type="match status" value="1"/>
</dbReference>
<dbReference type="InterPro" id="IPR007862">
    <property type="entry name" value="Adenylate_kinase_lid-dom"/>
</dbReference>
<comment type="subcellular location">
    <subcellularLocation>
        <location evidence="5 7">Cytoplasm</location>
    </subcellularLocation>
</comment>
<evidence type="ECO:0000259" key="9">
    <source>
        <dbReference type="Pfam" id="PF05191"/>
    </source>
</evidence>
<keyword evidence="4 5" id="KW-0418">Kinase</keyword>
<feature type="binding site" evidence="5">
    <location>
        <position position="168"/>
    </location>
    <ligand>
        <name>AMP</name>
        <dbReference type="ChEBI" id="CHEBI:456215"/>
    </ligand>
</feature>
<comment type="subunit">
    <text evidence="5 7">Monomer.</text>
</comment>
<evidence type="ECO:0000256" key="3">
    <source>
        <dbReference type="ARBA" id="ARBA00022741"/>
    </source>
</evidence>
<comment type="pathway">
    <text evidence="5">Purine metabolism; AMP biosynthesis via salvage pathway; AMP from ADP: step 1/1.</text>
</comment>
<dbReference type="HAMAP" id="MF_00235">
    <property type="entry name" value="Adenylate_kinase_Adk"/>
    <property type="match status" value="1"/>
</dbReference>
<dbReference type="GO" id="GO:0004017">
    <property type="term" value="F:AMP kinase activity"/>
    <property type="evidence" value="ECO:0007669"/>
    <property type="project" value="UniProtKB-UniRule"/>
</dbReference>
<evidence type="ECO:0000313" key="11">
    <source>
        <dbReference type="Proteomes" id="UP000318359"/>
    </source>
</evidence>
<feature type="binding site" evidence="5">
    <location>
        <begin position="133"/>
        <end position="134"/>
    </location>
    <ligand>
        <name>ATP</name>
        <dbReference type="ChEBI" id="CHEBI:30616"/>
    </ligand>
</feature>
<feature type="binding site" evidence="5">
    <location>
        <begin position="11"/>
        <end position="16"/>
    </location>
    <ligand>
        <name>ATP</name>
        <dbReference type="ChEBI" id="CHEBI:30616"/>
    </ligand>
</feature>
<dbReference type="Pfam" id="PF00406">
    <property type="entry name" value="ADK"/>
    <property type="match status" value="1"/>
</dbReference>
<comment type="caution">
    <text evidence="10">The sequence shown here is derived from an EMBL/GenBank/DDBJ whole genome shotgun (WGS) entry which is preliminary data.</text>
</comment>
<keyword evidence="1 5" id="KW-0808">Transferase</keyword>
<dbReference type="Proteomes" id="UP000318359">
    <property type="component" value="Unassembled WGS sequence"/>
</dbReference>
<feature type="binding site" evidence="5">
    <location>
        <position position="32"/>
    </location>
    <ligand>
        <name>AMP</name>
        <dbReference type="ChEBI" id="CHEBI:456215"/>
    </ligand>
</feature>
<comment type="function">
    <text evidence="5">Catalyzes the reversible transfer of the terminal phosphate group between ATP and AMP. Plays an important role in cellular energy homeostasis and in adenine nucleotide metabolism.</text>
</comment>
<dbReference type="Pfam" id="PF05191">
    <property type="entry name" value="ADK_lid"/>
    <property type="match status" value="1"/>
</dbReference>
<dbReference type="GO" id="GO:0005524">
    <property type="term" value="F:ATP binding"/>
    <property type="evidence" value="ECO:0007669"/>
    <property type="project" value="UniProtKB-UniRule"/>
</dbReference>
<protein>
    <recommendedName>
        <fullName evidence="5 7">Adenylate kinase</fullName>
        <shortName evidence="5">AK</shortName>
        <ecNumber evidence="5 7">2.7.4.3</ecNumber>
    </recommendedName>
    <alternativeName>
        <fullName evidence="5">ATP-AMP transphosphorylase</fullName>
    </alternativeName>
    <alternativeName>
        <fullName evidence="5">ATP:AMP phosphotransferase</fullName>
    </alternativeName>
    <alternativeName>
        <fullName evidence="5">Adenylate monophosphate kinase</fullName>
    </alternativeName>
</protein>
<evidence type="ECO:0000256" key="8">
    <source>
        <dbReference type="SAM" id="MobiDB-lite"/>
    </source>
</evidence>
<keyword evidence="2 5" id="KW-0545">Nucleotide biosynthesis</keyword>
<evidence type="ECO:0000256" key="6">
    <source>
        <dbReference type="RuleBase" id="RU003330"/>
    </source>
</evidence>
<evidence type="ECO:0000256" key="7">
    <source>
        <dbReference type="RuleBase" id="RU003331"/>
    </source>
</evidence>
<comment type="similarity">
    <text evidence="5 6">Belongs to the adenylate kinase family.</text>
</comment>
<evidence type="ECO:0000313" key="10">
    <source>
        <dbReference type="EMBL" id="RZO16001.1"/>
    </source>
</evidence>
<dbReference type="GO" id="GO:0044209">
    <property type="term" value="P:AMP salvage"/>
    <property type="evidence" value="ECO:0007669"/>
    <property type="project" value="UniProtKB-UniRule"/>
</dbReference>
<feature type="region of interest" description="NMP" evidence="5">
    <location>
        <begin position="31"/>
        <end position="60"/>
    </location>
</feature>
<dbReference type="GO" id="GO:0005737">
    <property type="term" value="C:cytoplasm"/>
    <property type="evidence" value="ECO:0007669"/>
    <property type="project" value="UniProtKB-SubCell"/>
</dbReference>
<reference evidence="10 11" key="1">
    <citation type="submission" date="2019-02" db="EMBL/GenBank/DDBJ databases">
        <title>Prokaryotic population dynamics and viral predation in marine succession experiment using metagenomics: the confinement effect.</title>
        <authorList>
            <person name="Haro-Moreno J.M."/>
            <person name="Rodriguez-Valera F."/>
            <person name="Lopez-Perez M."/>
        </authorList>
    </citation>
    <scope>NUCLEOTIDE SEQUENCE [LARGE SCALE GENOMIC DNA]</scope>
    <source>
        <strain evidence="10">MED-G167</strain>
    </source>
</reference>
<dbReference type="CDD" id="cd01428">
    <property type="entry name" value="ADK"/>
    <property type="match status" value="1"/>
</dbReference>
<dbReference type="NCBIfam" id="NF001379">
    <property type="entry name" value="PRK00279.1-1"/>
    <property type="match status" value="1"/>
</dbReference>
<comment type="caution">
    <text evidence="5">Lacks conserved residue(s) required for the propagation of feature annotation.</text>
</comment>
<evidence type="ECO:0000256" key="2">
    <source>
        <dbReference type="ARBA" id="ARBA00022727"/>
    </source>
</evidence>
<proteinExistence type="inferred from homology"/>
<name>A0A520M459_9GAMM</name>
<organism evidence="10 11">
    <name type="scientific">SAR86 cluster bacterium</name>
    <dbReference type="NCBI Taxonomy" id="2030880"/>
    <lineage>
        <taxon>Bacteria</taxon>
        <taxon>Pseudomonadati</taxon>
        <taxon>Pseudomonadota</taxon>
        <taxon>Gammaproteobacteria</taxon>
        <taxon>SAR86 cluster</taxon>
    </lineage>
</organism>
<dbReference type="NCBIfam" id="TIGR01351">
    <property type="entry name" value="adk"/>
    <property type="match status" value="1"/>
</dbReference>
<dbReference type="EC" id="2.7.4.3" evidence="5 7"/>
<feature type="compositionally biased region" description="Basic and acidic residues" evidence="8">
    <location>
        <begin position="140"/>
        <end position="161"/>
    </location>
</feature>
<dbReference type="AlphaFoldDB" id="A0A520M459"/>
<evidence type="ECO:0000256" key="5">
    <source>
        <dbReference type="HAMAP-Rule" id="MF_00235"/>
    </source>
</evidence>
<feature type="region of interest" description="Disordered" evidence="8">
    <location>
        <begin position="139"/>
        <end position="161"/>
    </location>
</feature>
<dbReference type="InterPro" id="IPR000850">
    <property type="entry name" value="Adenylat/UMP-CMP_kin"/>
</dbReference>
<feature type="binding site" evidence="5">
    <location>
        <position position="157"/>
    </location>
    <ligand>
        <name>AMP</name>
        <dbReference type="ChEBI" id="CHEBI:456215"/>
    </ligand>
</feature>
<feature type="binding site" evidence="5">
    <location>
        <begin position="58"/>
        <end position="60"/>
    </location>
    <ligand>
        <name>AMP</name>
        <dbReference type="ChEBI" id="CHEBI:456215"/>
    </ligand>
</feature>
<feature type="binding site" evidence="5">
    <location>
        <position position="124"/>
    </location>
    <ligand>
        <name>ATP</name>
        <dbReference type="ChEBI" id="CHEBI:30616"/>
    </ligand>
</feature>
<evidence type="ECO:0000256" key="1">
    <source>
        <dbReference type="ARBA" id="ARBA00022679"/>
    </source>
</evidence>
<feature type="region of interest" description="LID" evidence="5">
    <location>
        <begin position="123"/>
        <end position="160"/>
    </location>
</feature>